<protein>
    <submittedName>
        <fullName evidence="1">Uncharacterized protein</fullName>
    </submittedName>
</protein>
<dbReference type="AlphaFoldDB" id="A0A251VRR0"/>
<keyword evidence="2" id="KW-1185">Reference proteome</keyword>
<organism evidence="1 2">
    <name type="scientific">Helianthus annuus</name>
    <name type="common">Common sunflower</name>
    <dbReference type="NCBI Taxonomy" id="4232"/>
    <lineage>
        <taxon>Eukaryota</taxon>
        <taxon>Viridiplantae</taxon>
        <taxon>Streptophyta</taxon>
        <taxon>Embryophyta</taxon>
        <taxon>Tracheophyta</taxon>
        <taxon>Spermatophyta</taxon>
        <taxon>Magnoliopsida</taxon>
        <taxon>eudicotyledons</taxon>
        <taxon>Gunneridae</taxon>
        <taxon>Pentapetalae</taxon>
        <taxon>asterids</taxon>
        <taxon>campanulids</taxon>
        <taxon>Asterales</taxon>
        <taxon>Asteraceae</taxon>
        <taxon>Asteroideae</taxon>
        <taxon>Heliantheae alliance</taxon>
        <taxon>Heliantheae</taxon>
        <taxon>Helianthus</taxon>
    </lineage>
</organism>
<accession>A0A251VRR0</accession>
<gene>
    <name evidence="1" type="ORF">HannXRQ_Chr01g0018641</name>
</gene>
<name>A0A251VRR0_HELAN</name>
<sequence length="55" mass="6105">MSIKMQDAPYTHNCSTTTVQQFLAVTSHILPASHNNAQKLTFIQILPTVTLSSFK</sequence>
<dbReference type="InParanoid" id="A0A251VRR0"/>
<evidence type="ECO:0000313" key="2">
    <source>
        <dbReference type="Proteomes" id="UP000215914"/>
    </source>
</evidence>
<dbReference type="EMBL" id="CM007890">
    <property type="protein sequence ID" value="OTG37421.1"/>
    <property type="molecule type" value="Genomic_DNA"/>
</dbReference>
<evidence type="ECO:0000313" key="1">
    <source>
        <dbReference type="EMBL" id="OTG37421.1"/>
    </source>
</evidence>
<reference evidence="2" key="1">
    <citation type="journal article" date="2017" name="Nature">
        <title>The sunflower genome provides insights into oil metabolism, flowering and Asterid evolution.</title>
        <authorList>
            <person name="Badouin H."/>
            <person name="Gouzy J."/>
            <person name="Grassa C.J."/>
            <person name="Murat F."/>
            <person name="Staton S.E."/>
            <person name="Cottret L."/>
            <person name="Lelandais-Briere C."/>
            <person name="Owens G.L."/>
            <person name="Carrere S."/>
            <person name="Mayjonade B."/>
            <person name="Legrand L."/>
            <person name="Gill N."/>
            <person name="Kane N.C."/>
            <person name="Bowers J.E."/>
            <person name="Hubner S."/>
            <person name="Bellec A."/>
            <person name="Berard A."/>
            <person name="Berges H."/>
            <person name="Blanchet N."/>
            <person name="Boniface M.C."/>
            <person name="Brunel D."/>
            <person name="Catrice O."/>
            <person name="Chaidir N."/>
            <person name="Claudel C."/>
            <person name="Donnadieu C."/>
            <person name="Faraut T."/>
            <person name="Fievet G."/>
            <person name="Helmstetter N."/>
            <person name="King M."/>
            <person name="Knapp S.J."/>
            <person name="Lai Z."/>
            <person name="Le Paslier M.C."/>
            <person name="Lippi Y."/>
            <person name="Lorenzon L."/>
            <person name="Mandel J.R."/>
            <person name="Marage G."/>
            <person name="Marchand G."/>
            <person name="Marquand E."/>
            <person name="Bret-Mestries E."/>
            <person name="Morien E."/>
            <person name="Nambeesan S."/>
            <person name="Nguyen T."/>
            <person name="Pegot-Espagnet P."/>
            <person name="Pouilly N."/>
            <person name="Raftis F."/>
            <person name="Sallet E."/>
            <person name="Schiex T."/>
            <person name="Thomas J."/>
            <person name="Vandecasteele C."/>
            <person name="Vares D."/>
            <person name="Vear F."/>
            <person name="Vautrin S."/>
            <person name="Crespi M."/>
            <person name="Mangin B."/>
            <person name="Burke J.M."/>
            <person name="Salse J."/>
            <person name="Munos S."/>
            <person name="Vincourt P."/>
            <person name="Rieseberg L.H."/>
            <person name="Langlade N.B."/>
        </authorList>
    </citation>
    <scope>NUCLEOTIDE SEQUENCE [LARGE SCALE GENOMIC DNA]</scope>
    <source>
        <strain evidence="2">cv. SF193</strain>
    </source>
</reference>
<dbReference type="Proteomes" id="UP000215914">
    <property type="component" value="Chromosome 1"/>
</dbReference>
<proteinExistence type="predicted"/>